<keyword evidence="1" id="KW-0812">Transmembrane</keyword>
<proteinExistence type="predicted"/>
<evidence type="ECO:0000313" key="4">
    <source>
        <dbReference type="EMBL" id="GGA98719.1"/>
    </source>
</evidence>
<dbReference type="Gene3D" id="2.60.120.1440">
    <property type="match status" value="1"/>
</dbReference>
<dbReference type="Proteomes" id="UP000607559">
    <property type="component" value="Unassembled WGS sequence"/>
</dbReference>
<keyword evidence="5" id="KW-1185">Reference proteome</keyword>
<dbReference type="Gene3D" id="3.55.50.30">
    <property type="match status" value="1"/>
</dbReference>
<protein>
    <submittedName>
        <fullName evidence="4">Iron dicitrate transporter FecR</fullName>
    </submittedName>
</protein>
<dbReference type="AlphaFoldDB" id="A0A8J2XSU6"/>
<evidence type="ECO:0000256" key="1">
    <source>
        <dbReference type="SAM" id="Phobius"/>
    </source>
</evidence>
<organism evidence="4 5">
    <name type="scientific">Puia dinghuensis</name>
    <dbReference type="NCBI Taxonomy" id="1792502"/>
    <lineage>
        <taxon>Bacteria</taxon>
        <taxon>Pseudomonadati</taxon>
        <taxon>Bacteroidota</taxon>
        <taxon>Chitinophagia</taxon>
        <taxon>Chitinophagales</taxon>
        <taxon>Chitinophagaceae</taxon>
        <taxon>Puia</taxon>
    </lineage>
</organism>
<dbReference type="EMBL" id="BMJC01000002">
    <property type="protein sequence ID" value="GGA98719.1"/>
    <property type="molecule type" value="Genomic_DNA"/>
</dbReference>
<evidence type="ECO:0000259" key="2">
    <source>
        <dbReference type="Pfam" id="PF04773"/>
    </source>
</evidence>
<gene>
    <name evidence="4" type="ORF">GCM10011511_22550</name>
</gene>
<dbReference type="RefSeq" id="WP_188931550.1">
    <property type="nucleotide sequence ID" value="NZ_BMJC01000002.1"/>
</dbReference>
<dbReference type="GO" id="GO:0016989">
    <property type="term" value="F:sigma factor antagonist activity"/>
    <property type="evidence" value="ECO:0007669"/>
    <property type="project" value="TreeGrafter"/>
</dbReference>
<dbReference type="Pfam" id="PF04773">
    <property type="entry name" value="FecR"/>
    <property type="match status" value="1"/>
</dbReference>
<name>A0A8J2XSU6_9BACT</name>
<dbReference type="InterPro" id="IPR012373">
    <property type="entry name" value="Ferrdict_sens_TM"/>
</dbReference>
<dbReference type="PANTHER" id="PTHR30273">
    <property type="entry name" value="PERIPLASMIC SIGNAL SENSOR AND SIGMA FACTOR ACTIVATOR FECR-RELATED"/>
    <property type="match status" value="1"/>
</dbReference>
<keyword evidence="1" id="KW-1133">Transmembrane helix</keyword>
<dbReference type="Pfam" id="PF16344">
    <property type="entry name" value="FecR_C"/>
    <property type="match status" value="1"/>
</dbReference>
<comment type="caution">
    <text evidence="4">The sequence shown here is derived from an EMBL/GenBank/DDBJ whole genome shotgun (WGS) entry which is preliminary data.</text>
</comment>
<evidence type="ECO:0000313" key="5">
    <source>
        <dbReference type="Proteomes" id="UP000607559"/>
    </source>
</evidence>
<evidence type="ECO:0000259" key="3">
    <source>
        <dbReference type="Pfam" id="PF16344"/>
    </source>
</evidence>
<reference evidence="4" key="2">
    <citation type="submission" date="2020-09" db="EMBL/GenBank/DDBJ databases">
        <authorList>
            <person name="Sun Q."/>
            <person name="Zhou Y."/>
        </authorList>
    </citation>
    <scope>NUCLEOTIDE SEQUENCE</scope>
    <source>
        <strain evidence="4">CGMCC 1.15448</strain>
    </source>
</reference>
<reference evidence="4" key="1">
    <citation type="journal article" date="2014" name="Int. J. Syst. Evol. Microbiol.">
        <title>Complete genome sequence of Corynebacterium casei LMG S-19264T (=DSM 44701T), isolated from a smear-ripened cheese.</title>
        <authorList>
            <consortium name="US DOE Joint Genome Institute (JGI-PGF)"/>
            <person name="Walter F."/>
            <person name="Albersmeier A."/>
            <person name="Kalinowski J."/>
            <person name="Ruckert C."/>
        </authorList>
    </citation>
    <scope>NUCLEOTIDE SEQUENCE</scope>
    <source>
        <strain evidence="4">CGMCC 1.15448</strain>
    </source>
</reference>
<feature type="domain" description="Protein FecR C-terminal" evidence="3">
    <location>
        <begin position="344"/>
        <end position="410"/>
    </location>
</feature>
<dbReference type="InterPro" id="IPR006860">
    <property type="entry name" value="FecR"/>
</dbReference>
<dbReference type="PANTHER" id="PTHR30273:SF2">
    <property type="entry name" value="PROTEIN FECR"/>
    <property type="match status" value="1"/>
</dbReference>
<feature type="transmembrane region" description="Helical" evidence="1">
    <location>
        <begin position="87"/>
        <end position="107"/>
    </location>
</feature>
<keyword evidence="1" id="KW-0472">Membrane</keyword>
<feature type="domain" description="FecR protein" evidence="2">
    <location>
        <begin position="197"/>
        <end position="301"/>
    </location>
</feature>
<dbReference type="InterPro" id="IPR032508">
    <property type="entry name" value="FecR_C"/>
</dbReference>
<accession>A0A8J2XSU6</accession>
<sequence>MTDLPYSKRVLELADKWIKGSITETEKQEFIDWYQRFDDQELLLTPEFEPVIKELETGMLATIRQRISGDGSPPVQREKGLLRRIGGWKLSAAAAVIVMALLIPMLLTRKSPLQAPIALQKPASTAPTDVLPGSNKAILTLANGSTITLDNAHNGNLAKQGNTQVVKSADGALQYKMLAGNGQSNQKESNTVAYNILSTPRGGQYRLVLPDGSKVWLNAASSIRYPTAFNKTPGATREVEITGEAYFEIAKNAAMPFRVLSANQLGDANPMVIDVLGTHFNINAYSDETAVRTSLLEGAVKVSKGKNTALLQPGMEAQLSKDGAIRSIPGADVEKAAAWKDGVFEFGDEELPVIMRQIARWYDVDVVYEGPVPTDRFTGRVSRNTSLSGVLKILKLSDVQVTISNNKIIVK</sequence>